<gene>
    <name evidence="7" type="primary">LOC127750706</name>
</gene>
<evidence type="ECO:0000313" key="7">
    <source>
        <dbReference type="RefSeq" id="XP_052129022.1"/>
    </source>
</evidence>
<feature type="compositionally biased region" description="Basic and acidic residues" evidence="4">
    <location>
        <begin position="63"/>
        <end position="81"/>
    </location>
</feature>
<dbReference type="Pfam" id="PF04500">
    <property type="entry name" value="FLYWCH"/>
    <property type="match status" value="1"/>
</dbReference>
<dbReference type="InterPro" id="IPR007588">
    <property type="entry name" value="Znf_FLYWCH"/>
</dbReference>
<keyword evidence="3" id="KW-0862">Zinc</keyword>
<evidence type="ECO:0000259" key="5">
    <source>
        <dbReference type="Pfam" id="PF04500"/>
    </source>
</evidence>
<evidence type="ECO:0000313" key="6">
    <source>
        <dbReference type="Proteomes" id="UP000504606"/>
    </source>
</evidence>
<keyword evidence="1" id="KW-0479">Metal-binding</keyword>
<sequence length="159" mass="18159">MQCSVFTHNLLESFGIVEQNLGKLIPSERGGRILSYKGYLYSTHSSNKARTRRYWVCRRKPECKQRATTEEPSGKGEQDKRVSHRREVRTGSNFVTSRVAGSDEVEVFKAPADHPGHLPNPEEGDAIERYQQIKRRAEEHPEAPPAQILQQELPLLCFT</sequence>
<dbReference type="GO" id="GO:0008270">
    <property type="term" value="F:zinc ion binding"/>
    <property type="evidence" value="ECO:0007669"/>
    <property type="project" value="UniProtKB-KW"/>
</dbReference>
<evidence type="ECO:0000256" key="1">
    <source>
        <dbReference type="ARBA" id="ARBA00022723"/>
    </source>
</evidence>
<dbReference type="AlphaFoldDB" id="A0A9C6X4M9"/>
<protein>
    <submittedName>
        <fullName evidence="7">Uncharacterized protein LOC127750706</fullName>
    </submittedName>
</protein>
<feature type="region of interest" description="Disordered" evidence="4">
    <location>
        <begin position="63"/>
        <end position="96"/>
    </location>
</feature>
<name>A0A9C6X4M9_FRAOC</name>
<dbReference type="Proteomes" id="UP000504606">
    <property type="component" value="Unplaced"/>
</dbReference>
<evidence type="ECO:0000256" key="3">
    <source>
        <dbReference type="ARBA" id="ARBA00022833"/>
    </source>
</evidence>
<keyword evidence="6" id="KW-1185">Reference proteome</keyword>
<dbReference type="OrthoDB" id="7788516at2759"/>
<evidence type="ECO:0000256" key="4">
    <source>
        <dbReference type="SAM" id="MobiDB-lite"/>
    </source>
</evidence>
<keyword evidence="2" id="KW-0863">Zinc-finger</keyword>
<dbReference type="Gene3D" id="2.20.25.240">
    <property type="match status" value="1"/>
</dbReference>
<accession>A0A9C6X4M9</accession>
<organism evidence="6 7">
    <name type="scientific">Frankliniella occidentalis</name>
    <name type="common">Western flower thrips</name>
    <name type="synonym">Euthrips occidentalis</name>
    <dbReference type="NCBI Taxonomy" id="133901"/>
    <lineage>
        <taxon>Eukaryota</taxon>
        <taxon>Metazoa</taxon>
        <taxon>Ecdysozoa</taxon>
        <taxon>Arthropoda</taxon>
        <taxon>Hexapoda</taxon>
        <taxon>Insecta</taxon>
        <taxon>Pterygota</taxon>
        <taxon>Neoptera</taxon>
        <taxon>Paraneoptera</taxon>
        <taxon>Thysanoptera</taxon>
        <taxon>Terebrantia</taxon>
        <taxon>Thripoidea</taxon>
        <taxon>Thripidae</taxon>
        <taxon>Frankliniella</taxon>
    </lineage>
</organism>
<dbReference type="KEGG" id="foc:127750706"/>
<feature type="domain" description="FLYWCH-type" evidence="5">
    <location>
        <begin position="25"/>
        <end position="73"/>
    </location>
</feature>
<dbReference type="RefSeq" id="XP_052129022.1">
    <property type="nucleotide sequence ID" value="XM_052273062.1"/>
</dbReference>
<proteinExistence type="predicted"/>
<evidence type="ECO:0000256" key="2">
    <source>
        <dbReference type="ARBA" id="ARBA00022771"/>
    </source>
</evidence>
<dbReference type="GeneID" id="127750706"/>
<reference evidence="7" key="1">
    <citation type="submission" date="2025-08" db="UniProtKB">
        <authorList>
            <consortium name="RefSeq"/>
        </authorList>
    </citation>
    <scope>IDENTIFICATION</scope>
    <source>
        <tissue evidence="7">Whole organism</tissue>
    </source>
</reference>